<reference evidence="3" key="1">
    <citation type="journal article" date="2021" name="PeerJ">
        <title>Extensive microbial diversity within the chicken gut microbiome revealed by metagenomics and culture.</title>
        <authorList>
            <person name="Gilroy R."/>
            <person name="Ravi A."/>
            <person name="Getino M."/>
            <person name="Pursley I."/>
            <person name="Horton D.L."/>
            <person name="Alikhan N.F."/>
            <person name="Baker D."/>
            <person name="Gharbi K."/>
            <person name="Hall N."/>
            <person name="Watson M."/>
            <person name="Adriaenssens E.M."/>
            <person name="Foster-Nyarko E."/>
            <person name="Jarju S."/>
            <person name="Secka A."/>
            <person name="Antonio M."/>
            <person name="Oren A."/>
            <person name="Chaudhuri R.R."/>
            <person name="La Ragione R."/>
            <person name="Hildebrand F."/>
            <person name="Pallen M.J."/>
        </authorList>
    </citation>
    <scope>NUCLEOTIDE SEQUENCE</scope>
    <source>
        <strain evidence="3">USAMLcec2-132</strain>
    </source>
</reference>
<gene>
    <name evidence="3" type="ORF">H9761_11005</name>
</gene>
<protein>
    <recommendedName>
        <fullName evidence="5">Extracellular solute-binding protein</fullName>
    </recommendedName>
</protein>
<sequence length="604" mass="66414">MKRKVIQRLMTIVLAGAMTLSLAACIGSGDTGSTAASGAASESTSEGADAGEAAAPGQDFTIGEIGTTTAEDVPTITFYPRDANLTSGLVGGYKGEYFASRGFNLDVWAYSDEKTNAILASGELPDVMIIPTENLDAMIQSGMLLKLDDYLEQMPHVQSFEELEVAINYIREFRSNGTGSVYCMPLSVGGSTARYQVNDATDRRAVKLHWEAYEKAGCPEITDMNSLLDAAELMLAAMPEADDGNQMYGTVLNAGSDTSYWACMNCWYQFQGYEVTELPYLLEANMAEGTVSSILSTDSKYYEGLKWYNQAYKRGLLDPDSISNDRATQKPKVDNGYAVLPSGYLPGWAPTYMPYLVPDTTIYYNYTNTYGGSDHVIGINAKTENLEACLNFIDMLADADAYLWVRSGPAGEVWDVDENGVATFTEKGMEHALASNSGDASDYALESGEEITLWNTPWIVSDGGVLTSYTDPNGERRPCITTAWSEMIEISTDNDTFHSWQQTTGYDTWQEWLEAEDALVTESDLTNVELFESEPDDMMQLTVDAIRDKVNTASWKMVFAETDAEFDELWNQMVSDCEGLGAQEVIDWKLADIENAKAIRDSLE</sequence>
<dbReference type="AlphaFoldDB" id="A0A9D2NEW8"/>
<evidence type="ECO:0008006" key="5">
    <source>
        <dbReference type="Google" id="ProtNLM"/>
    </source>
</evidence>
<reference evidence="3" key="2">
    <citation type="submission" date="2021-04" db="EMBL/GenBank/DDBJ databases">
        <authorList>
            <person name="Gilroy R."/>
        </authorList>
    </citation>
    <scope>NUCLEOTIDE SEQUENCE</scope>
    <source>
        <strain evidence="3">USAMLcec2-132</strain>
    </source>
</reference>
<feature type="signal peptide" evidence="2">
    <location>
        <begin position="1"/>
        <end position="23"/>
    </location>
</feature>
<dbReference type="Proteomes" id="UP000823891">
    <property type="component" value="Unassembled WGS sequence"/>
</dbReference>
<comment type="caution">
    <text evidence="3">The sequence shown here is derived from an EMBL/GenBank/DDBJ whole genome shotgun (WGS) entry which is preliminary data.</text>
</comment>
<evidence type="ECO:0000256" key="1">
    <source>
        <dbReference type="SAM" id="MobiDB-lite"/>
    </source>
</evidence>
<dbReference type="Gene3D" id="3.40.190.10">
    <property type="entry name" value="Periplasmic binding protein-like II"/>
    <property type="match status" value="2"/>
</dbReference>
<proteinExistence type="predicted"/>
<accession>A0A9D2NEW8</accession>
<evidence type="ECO:0000256" key="2">
    <source>
        <dbReference type="SAM" id="SignalP"/>
    </source>
</evidence>
<keyword evidence="2" id="KW-0732">Signal</keyword>
<dbReference type="EMBL" id="DWWS01000040">
    <property type="protein sequence ID" value="HJC24217.1"/>
    <property type="molecule type" value="Genomic_DNA"/>
</dbReference>
<feature type="chain" id="PRO_5039609020" description="Extracellular solute-binding protein" evidence="2">
    <location>
        <begin position="24"/>
        <end position="604"/>
    </location>
</feature>
<name>A0A9D2NEW8_9FIRM</name>
<dbReference type="PROSITE" id="PS51257">
    <property type="entry name" value="PROKAR_LIPOPROTEIN"/>
    <property type="match status" value="1"/>
</dbReference>
<feature type="region of interest" description="Disordered" evidence="1">
    <location>
        <begin position="34"/>
        <end position="56"/>
    </location>
</feature>
<organism evidence="3 4">
    <name type="scientific">Candidatus Eisenbergiella merdavium</name>
    <dbReference type="NCBI Taxonomy" id="2838551"/>
    <lineage>
        <taxon>Bacteria</taxon>
        <taxon>Bacillati</taxon>
        <taxon>Bacillota</taxon>
        <taxon>Clostridia</taxon>
        <taxon>Lachnospirales</taxon>
        <taxon>Lachnospiraceae</taxon>
        <taxon>Eisenbergiella</taxon>
    </lineage>
</organism>
<evidence type="ECO:0000313" key="3">
    <source>
        <dbReference type="EMBL" id="HJC24217.1"/>
    </source>
</evidence>
<evidence type="ECO:0000313" key="4">
    <source>
        <dbReference type="Proteomes" id="UP000823891"/>
    </source>
</evidence>
<feature type="compositionally biased region" description="Low complexity" evidence="1">
    <location>
        <begin position="34"/>
        <end position="55"/>
    </location>
</feature>
<dbReference type="SUPFAM" id="SSF53850">
    <property type="entry name" value="Periplasmic binding protein-like II"/>
    <property type="match status" value="1"/>
</dbReference>